<feature type="transmembrane region" description="Helical" evidence="3">
    <location>
        <begin position="39"/>
        <end position="69"/>
    </location>
</feature>
<feature type="non-terminal residue" evidence="5">
    <location>
        <position position="199"/>
    </location>
</feature>
<evidence type="ECO:0000259" key="4">
    <source>
        <dbReference type="PROSITE" id="PS50850"/>
    </source>
</evidence>
<organism evidence="5 6">
    <name type="scientific">Cylicocyclus nassatus</name>
    <name type="common">Nematode worm</name>
    <dbReference type="NCBI Taxonomy" id="53992"/>
    <lineage>
        <taxon>Eukaryota</taxon>
        <taxon>Metazoa</taxon>
        <taxon>Ecdysozoa</taxon>
        <taxon>Nematoda</taxon>
        <taxon>Chromadorea</taxon>
        <taxon>Rhabditida</taxon>
        <taxon>Rhabditina</taxon>
        <taxon>Rhabditomorpha</taxon>
        <taxon>Strongyloidea</taxon>
        <taxon>Strongylidae</taxon>
        <taxon>Cylicocyclus</taxon>
    </lineage>
</organism>
<dbReference type="InterPro" id="IPR020846">
    <property type="entry name" value="MFS_dom"/>
</dbReference>
<name>A0AA36H4T3_CYLNA</name>
<dbReference type="GO" id="GO:0016020">
    <property type="term" value="C:membrane"/>
    <property type="evidence" value="ECO:0007669"/>
    <property type="project" value="UniProtKB-SubCell"/>
</dbReference>
<sequence>MDAVNASHASETNQDSEVERDGNLECSTSVEEGRSWFRYVVLALTILCLSSIMANIVCFNFTVLCMPGTQDPAVLNNTQNRGYSNDERTWLFSAVAVGALVSVVPISQAIASYGARQVFFAPGILSAISTAFIPMAAHHSLNAFLFLRVVQGMSFAACMPTVGSVTAAWASLKQNGLFICCLTTFGQISLIYAMPVSGQ</sequence>
<dbReference type="Pfam" id="PF07690">
    <property type="entry name" value="MFS_1"/>
    <property type="match status" value="1"/>
</dbReference>
<dbReference type="Gene3D" id="1.20.1250.20">
    <property type="entry name" value="MFS general substrate transporter like domains"/>
    <property type="match status" value="1"/>
</dbReference>
<dbReference type="Proteomes" id="UP001176961">
    <property type="component" value="Unassembled WGS sequence"/>
</dbReference>
<evidence type="ECO:0000256" key="2">
    <source>
        <dbReference type="SAM" id="MobiDB-lite"/>
    </source>
</evidence>
<dbReference type="InterPro" id="IPR011701">
    <property type="entry name" value="MFS"/>
</dbReference>
<dbReference type="InterPro" id="IPR036259">
    <property type="entry name" value="MFS_trans_sf"/>
</dbReference>
<dbReference type="PANTHER" id="PTHR45757:SF33">
    <property type="entry name" value="MAJOR FACILITATOR SUPERFAMILY (MFS) PROFILE DOMAIN-CONTAINING PROTEIN"/>
    <property type="match status" value="1"/>
</dbReference>
<feature type="domain" description="Major facilitator superfamily (MFS) profile" evidence="4">
    <location>
        <begin position="46"/>
        <end position="199"/>
    </location>
</feature>
<feature type="region of interest" description="Disordered" evidence="2">
    <location>
        <begin position="1"/>
        <end position="24"/>
    </location>
</feature>
<accession>A0AA36H4T3</accession>
<evidence type="ECO:0000313" key="6">
    <source>
        <dbReference type="Proteomes" id="UP001176961"/>
    </source>
</evidence>
<keyword evidence="3" id="KW-0812">Transmembrane</keyword>
<dbReference type="PROSITE" id="PS50850">
    <property type="entry name" value="MFS"/>
    <property type="match status" value="1"/>
</dbReference>
<dbReference type="GO" id="GO:0022857">
    <property type="term" value="F:transmembrane transporter activity"/>
    <property type="evidence" value="ECO:0007669"/>
    <property type="project" value="InterPro"/>
</dbReference>
<dbReference type="SUPFAM" id="SSF103473">
    <property type="entry name" value="MFS general substrate transporter"/>
    <property type="match status" value="1"/>
</dbReference>
<keyword evidence="6" id="KW-1185">Reference proteome</keyword>
<dbReference type="EMBL" id="CATQJL010000305">
    <property type="protein sequence ID" value="CAJ0603689.1"/>
    <property type="molecule type" value="Genomic_DNA"/>
</dbReference>
<comment type="caution">
    <text evidence="5">The sequence shown here is derived from an EMBL/GenBank/DDBJ whole genome shotgun (WGS) entry which is preliminary data.</text>
</comment>
<protein>
    <recommendedName>
        <fullName evidence="4">Major facilitator superfamily (MFS) profile domain-containing protein</fullName>
    </recommendedName>
</protein>
<comment type="subcellular location">
    <subcellularLocation>
        <location evidence="1">Membrane</location>
        <topology evidence="1">Multi-pass membrane protein</topology>
    </subcellularLocation>
</comment>
<evidence type="ECO:0000256" key="3">
    <source>
        <dbReference type="SAM" id="Phobius"/>
    </source>
</evidence>
<reference evidence="5" key="1">
    <citation type="submission" date="2023-07" db="EMBL/GenBank/DDBJ databases">
        <authorList>
            <consortium name="CYATHOMIX"/>
        </authorList>
    </citation>
    <scope>NUCLEOTIDE SEQUENCE</scope>
    <source>
        <strain evidence="5">N/A</strain>
    </source>
</reference>
<feature type="transmembrane region" description="Helical" evidence="3">
    <location>
        <begin position="118"/>
        <end position="137"/>
    </location>
</feature>
<dbReference type="PANTHER" id="PTHR45757">
    <property type="entry name" value="PROTEIN CBG23364-RELATED"/>
    <property type="match status" value="1"/>
</dbReference>
<keyword evidence="3" id="KW-1133">Transmembrane helix</keyword>
<feature type="transmembrane region" description="Helical" evidence="3">
    <location>
        <begin position="149"/>
        <end position="169"/>
    </location>
</feature>
<feature type="transmembrane region" description="Helical" evidence="3">
    <location>
        <begin position="176"/>
        <end position="194"/>
    </location>
</feature>
<dbReference type="AlphaFoldDB" id="A0AA36H4T3"/>
<gene>
    <name evidence="5" type="ORF">CYNAS_LOCUS15672</name>
</gene>
<evidence type="ECO:0000256" key="1">
    <source>
        <dbReference type="ARBA" id="ARBA00004141"/>
    </source>
</evidence>
<proteinExistence type="predicted"/>
<keyword evidence="3" id="KW-0472">Membrane</keyword>
<feature type="transmembrane region" description="Helical" evidence="3">
    <location>
        <begin position="89"/>
        <end position="106"/>
    </location>
</feature>
<evidence type="ECO:0000313" key="5">
    <source>
        <dbReference type="EMBL" id="CAJ0603689.1"/>
    </source>
</evidence>